<dbReference type="STRING" id="1123350.SAMN02744040_01934"/>
<dbReference type="Pfam" id="PF00395">
    <property type="entry name" value="SLH"/>
    <property type="match status" value="2"/>
</dbReference>
<evidence type="ECO:0000313" key="5">
    <source>
        <dbReference type="Proteomes" id="UP000242520"/>
    </source>
</evidence>
<feature type="domain" description="SLH" evidence="3">
    <location>
        <begin position="142"/>
        <end position="205"/>
    </location>
</feature>
<evidence type="ECO:0000313" key="4">
    <source>
        <dbReference type="EMBL" id="SHH42500.1"/>
    </source>
</evidence>
<dbReference type="PROSITE" id="PS51272">
    <property type="entry name" value="SLH"/>
    <property type="match status" value="2"/>
</dbReference>
<protein>
    <submittedName>
        <fullName evidence="4">S-layer homology domain-containing protein</fullName>
    </submittedName>
</protein>
<dbReference type="AlphaFoldDB" id="A0A1M5SVL6"/>
<dbReference type="OrthoDB" id="1758116at2"/>
<evidence type="ECO:0000256" key="2">
    <source>
        <dbReference type="SAM" id="SignalP"/>
    </source>
</evidence>
<feature type="signal peptide" evidence="2">
    <location>
        <begin position="1"/>
        <end position="24"/>
    </location>
</feature>
<feature type="domain" description="SLH" evidence="3">
    <location>
        <begin position="77"/>
        <end position="140"/>
    </location>
</feature>
<dbReference type="RefSeq" id="WP_072725917.1">
    <property type="nucleotide sequence ID" value="NZ_FQXH01000024.1"/>
</dbReference>
<accession>A0A1M5SVL6</accession>
<name>A0A1M5SVL6_9FIRM</name>
<organism evidence="4 5">
    <name type="scientific">Tepidibacter thalassicus DSM 15285</name>
    <dbReference type="NCBI Taxonomy" id="1123350"/>
    <lineage>
        <taxon>Bacteria</taxon>
        <taxon>Bacillati</taxon>
        <taxon>Bacillota</taxon>
        <taxon>Clostridia</taxon>
        <taxon>Peptostreptococcales</taxon>
        <taxon>Peptostreptococcaceae</taxon>
        <taxon>Tepidibacter</taxon>
    </lineage>
</organism>
<dbReference type="Proteomes" id="UP000242520">
    <property type="component" value="Unassembled WGS sequence"/>
</dbReference>
<proteinExistence type="predicted"/>
<keyword evidence="2" id="KW-0732">Signal</keyword>
<evidence type="ECO:0000259" key="3">
    <source>
        <dbReference type="PROSITE" id="PS51272"/>
    </source>
</evidence>
<gene>
    <name evidence="4" type="ORF">SAMN02744040_01934</name>
</gene>
<sequence>MKKTKTILISLALTLFAFNSNIYATQIISPWAQTPFKVMKERGLIPETLREDENMREEITREEFAELVTTYFIQFKPQTIEGEEVFTDTLSPIVQLAGRIGIVKGTGEGKFRPYEKLTREQASTMFMRVEKMIDESIEITRENSFKDKEEISEWAKEGVSTMSKEGVIKGYPDGRFRPKKAMTKEEGIVVVARMAKKHGIITFEEGGKEGEEQPTKPVEEGKVSEIKPVEEVMKNYPSEHRYYKQIKELASNGLRVTNTLTPNVKLGNAIIKDIKMSGYENGYWSTTKLEINMVDDGTTLYQVYLLKKDGTYADTDALLGTNSTKLVVEAGYCRQQDVKAIFIIEPDDTKEGIVINLDN</sequence>
<feature type="chain" id="PRO_5013268598" evidence="2">
    <location>
        <begin position="25"/>
        <end position="359"/>
    </location>
</feature>
<keyword evidence="5" id="KW-1185">Reference proteome</keyword>
<dbReference type="InterPro" id="IPR001119">
    <property type="entry name" value="SLH_dom"/>
</dbReference>
<keyword evidence="1" id="KW-0677">Repeat</keyword>
<evidence type="ECO:0000256" key="1">
    <source>
        <dbReference type="ARBA" id="ARBA00022737"/>
    </source>
</evidence>
<reference evidence="5" key="1">
    <citation type="submission" date="2016-11" db="EMBL/GenBank/DDBJ databases">
        <authorList>
            <person name="Varghese N."/>
            <person name="Submissions S."/>
        </authorList>
    </citation>
    <scope>NUCLEOTIDE SEQUENCE [LARGE SCALE GENOMIC DNA]</scope>
    <source>
        <strain evidence="5">DSM 15285</strain>
    </source>
</reference>
<dbReference type="EMBL" id="FQXH01000024">
    <property type="protein sequence ID" value="SHH42500.1"/>
    <property type="molecule type" value="Genomic_DNA"/>
</dbReference>